<evidence type="ECO:0000313" key="2">
    <source>
        <dbReference type="EMBL" id="PZE16797.1"/>
    </source>
</evidence>
<sequence length="473" mass="52411">MFSNLTFGQITLVQEIGSAISPKSIVTNGQGIFAAQNMMYRHTITFYNAEGTLLKSLKDHVNLAEKGFSNYKNVTYLGAPVEACFTKDGKYLWVSNYAMYGPGFNKEGCDGCSGKNYDPSFLYKINSKSFEIESVVKVGSVPKFVAISPNGKLLMVSNWTSSDISIISLKTEKEIKRVHVGPRPRGVAIDNKNQMAYVAIMGSDKIAKINLLNFKVTYIEGVGKGPRHLILNAANTFLYVALNNINKLLKIDLRDGSRTYCSVNAGPRTMVMSANEDYLYVVNYYANTFQKVDTKTFTILETIKTKNHPIGITGNWKTSELWVACYAGVIQIFKDSLVTVSKDKEEMAIVENIPVLVVQEKPHLKNAIQALNIAKVSLPNTAVKIQEEKEKTPATSCLYHLISGSFQEKENALAFQKKLLDQGIDATIIKATKNQLNLVSIATYKSVAAANNGRGDYKKTHGKSSWIYHVPCK</sequence>
<name>A0A2W1MY80_9FLAO</name>
<dbReference type="Gene3D" id="2.130.10.10">
    <property type="entry name" value="YVTN repeat-like/Quinoprotein amine dehydrogenase"/>
    <property type="match status" value="2"/>
</dbReference>
<dbReference type="InterPro" id="IPR015943">
    <property type="entry name" value="WD40/YVTN_repeat-like_dom_sf"/>
</dbReference>
<evidence type="ECO:0000259" key="1">
    <source>
        <dbReference type="PROSITE" id="PS51724"/>
    </source>
</evidence>
<dbReference type="InterPro" id="IPR011964">
    <property type="entry name" value="YVTN_b-propeller_repeat"/>
</dbReference>
<dbReference type="GO" id="GO:0042834">
    <property type="term" value="F:peptidoglycan binding"/>
    <property type="evidence" value="ECO:0007669"/>
    <property type="project" value="InterPro"/>
</dbReference>
<dbReference type="EMBL" id="QKSB01000006">
    <property type="protein sequence ID" value="PZE16797.1"/>
    <property type="molecule type" value="Genomic_DNA"/>
</dbReference>
<dbReference type="InterPro" id="IPR007730">
    <property type="entry name" value="SPOR-like_dom"/>
</dbReference>
<dbReference type="AlphaFoldDB" id="A0A2W1MY80"/>
<dbReference type="PANTHER" id="PTHR47197:SF3">
    <property type="entry name" value="DIHYDRO-HEME D1 DEHYDROGENASE"/>
    <property type="match status" value="1"/>
</dbReference>
<dbReference type="NCBIfam" id="TIGR02276">
    <property type="entry name" value="beta_rpt_yvtn"/>
    <property type="match status" value="1"/>
</dbReference>
<dbReference type="InterPro" id="IPR036680">
    <property type="entry name" value="SPOR-like_sf"/>
</dbReference>
<dbReference type="SUPFAM" id="SSF110997">
    <property type="entry name" value="Sporulation related repeat"/>
    <property type="match status" value="1"/>
</dbReference>
<dbReference type="Pfam" id="PF05036">
    <property type="entry name" value="SPOR"/>
    <property type="match status" value="1"/>
</dbReference>
<comment type="caution">
    <text evidence="2">The sequence shown here is derived from an EMBL/GenBank/DDBJ whole genome shotgun (WGS) entry which is preliminary data.</text>
</comment>
<keyword evidence="3" id="KW-1185">Reference proteome</keyword>
<dbReference type="PANTHER" id="PTHR47197">
    <property type="entry name" value="PROTEIN NIRF"/>
    <property type="match status" value="1"/>
</dbReference>
<gene>
    <name evidence="2" type="ORF">DNU06_11105</name>
</gene>
<reference evidence="2 3" key="1">
    <citation type="submission" date="2018-06" db="EMBL/GenBank/DDBJ databases">
        <title>The draft genome sequence of Crocinitomix sp. SM1701.</title>
        <authorList>
            <person name="Zhang X."/>
        </authorList>
    </citation>
    <scope>NUCLEOTIDE SEQUENCE [LARGE SCALE GENOMIC DNA]</scope>
    <source>
        <strain evidence="2 3">SM1701</strain>
    </source>
</reference>
<feature type="domain" description="SPOR" evidence="1">
    <location>
        <begin position="393"/>
        <end position="470"/>
    </location>
</feature>
<organism evidence="2 3">
    <name type="scientific">Putridiphycobacter roseus</name>
    <dbReference type="NCBI Taxonomy" id="2219161"/>
    <lineage>
        <taxon>Bacteria</taxon>
        <taxon>Pseudomonadati</taxon>
        <taxon>Bacteroidota</taxon>
        <taxon>Flavobacteriia</taxon>
        <taxon>Flavobacteriales</taxon>
        <taxon>Crocinitomicaceae</taxon>
        <taxon>Putridiphycobacter</taxon>
    </lineage>
</organism>
<dbReference type="PROSITE" id="PS51724">
    <property type="entry name" value="SPOR"/>
    <property type="match status" value="1"/>
</dbReference>
<dbReference type="InterPro" id="IPR051200">
    <property type="entry name" value="Host-pathogen_enzymatic-act"/>
</dbReference>
<accession>A0A2W1MY80</accession>
<dbReference type="Proteomes" id="UP000249248">
    <property type="component" value="Unassembled WGS sequence"/>
</dbReference>
<proteinExistence type="predicted"/>
<evidence type="ECO:0000313" key="3">
    <source>
        <dbReference type="Proteomes" id="UP000249248"/>
    </source>
</evidence>
<dbReference type="SUPFAM" id="SSF51004">
    <property type="entry name" value="C-terminal (heme d1) domain of cytochrome cd1-nitrite reductase"/>
    <property type="match status" value="1"/>
</dbReference>
<protein>
    <recommendedName>
        <fullName evidence="1">SPOR domain-containing protein</fullName>
    </recommendedName>
</protein>
<dbReference type="InterPro" id="IPR011048">
    <property type="entry name" value="Haem_d1_sf"/>
</dbReference>
<dbReference type="Gene3D" id="3.30.70.1070">
    <property type="entry name" value="Sporulation related repeat"/>
    <property type="match status" value="1"/>
</dbReference>